<accession>A0AAD7F8G9</accession>
<dbReference type="PROSITE" id="PS50097">
    <property type="entry name" value="BTB"/>
    <property type="match status" value="1"/>
</dbReference>
<dbReference type="AlphaFoldDB" id="A0AAD7F8G9"/>
<dbReference type="InterPro" id="IPR000210">
    <property type="entry name" value="BTB/POZ_dom"/>
</dbReference>
<feature type="domain" description="BTB" evidence="1">
    <location>
        <begin position="16"/>
        <end position="48"/>
    </location>
</feature>
<evidence type="ECO:0000259" key="1">
    <source>
        <dbReference type="PROSITE" id="PS50097"/>
    </source>
</evidence>
<sequence>MQVDNPPHRIPELWFDDGSIIVQAGNSQFRVHRSILAACSPVFKDMLSFPQPADAELVEGCPVVHLPDAPDEVIVFLKAIFLPDYFMPFPAKTEFGIIRGCLRLGHKYGVEHLRLRALIHFSSRFRTTLSQWDTSCCPYAHGESEFTGPCNLPQSQIISWLTLDTPTMFSCIQLAREVDAPWILPVAFYLLSHRLTQKSTMTLMEVIRGNPGNDATSHLSTQDQESFLYGHIRQTQFLTTSILGCFSEPVKILDCKWPVRCLEGRLSAVNSVRETFSAFPSMPLDVWGEDDWDEFAQRLCPSCLAFLRVKHQDTRREFWDDLPRMYGLLPWPELEKLRVAAIGPQWFPSELSL</sequence>
<reference evidence="2" key="1">
    <citation type="submission" date="2023-03" db="EMBL/GenBank/DDBJ databases">
        <title>Massive genome expansion in bonnet fungi (Mycena s.s.) driven by repeated elements and novel gene families across ecological guilds.</title>
        <authorList>
            <consortium name="Lawrence Berkeley National Laboratory"/>
            <person name="Harder C.B."/>
            <person name="Miyauchi S."/>
            <person name="Viragh M."/>
            <person name="Kuo A."/>
            <person name="Thoen E."/>
            <person name="Andreopoulos B."/>
            <person name="Lu D."/>
            <person name="Skrede I."/>
            <person name="Drula E."/>
            <person name="Henrissat B."/>
            <person name="Morin E."/>
            <person name="Kohler A."/>
            <person name="Barry K."/>
            <person name="LaButti K."/>
            <person name="Morin E."/>
            <person name="Salamov A."/>
            <person name="Lipzen A."/>
            <person name="Mereny Z."/>
            <person name="Hegedus B."/>
            <person name="Baldrian P."/>
            <person name="Stursova M."/>
            <person name="Weitz H."/>
            <person name="Taylor A."/>
            <person name="Grigoriev I.V."/>
            <person name="Nagy L.G."/>
            <person name="Martin F."/>
            <person name="Kauserud H."/>
        </authorList>
    </citation>
    <scope>NUCLEOTIDE SEQUENCE</scope>
    <source>
        <strain evidence="2">9284</strain>
    </source>
</reference>
<gene>
    <name evidence="2" type="ORF">FB45DRAFT_1070749</name>
</gene>
<dbReference type="Pfam" id="PF00651">
    <property type="entry name" value="BTB"/>
    <property type="match status" value="1"/>
</dbReference>
<dbReference type="SUPFAM" id="SSF54695">
    <property type="entry name" value="POZ domain"/>
    <property type="match status" value="1"/>
</dbReference>
<protein>
    <recommendedName>
        <fullName evidence="1">BTB domain-containing protein</fullName>
    </recommendedName>
</protein>
<keyword evidence="3" id="KW-1185">Reference proteome</keyword>
<comment type="caution">
    <text evidence="2">The sequence shown here is derived from an EMBL/GenBank/DDBJ whole genome shotgun (WGS) entry which is preliminary data.</text>
</comment>
<dbReference type="Proteomes" id="UP001221142">
    <property type="component" value="Unassembled WGS sequence"/>
</dbReference>
<name>A0AAD7F8G9_9AGAR</name>
<organism evidence="2 3">
    <name type="scientific">Roridomyces roridus</name>
    <dbReference type="NCBI Taxonomy" id="1738132"/>
    <lineage>
        <taxon>Eukaryota</taxon>
        <taxon>Fungi</taxon>
        <taxon>Dikarya</taxon>
        <taxon>Basidiomycota</taxon>
        <taxon>Agaricomycotina</taxon>
        <taxon>Agaricomycetes</taxon>
        <taxon>Agaricomycetidae</taxon>
        <taxon>Agaricales</taxon>
        <taxon>Marasmiineae</taxon>
        <taxon>Mycenaceae</taxon>
        <taxon>Roridomyces</taxon>
    </lineage>
</organism>
<dbReference type="InterPro" id="IPR011333">
    <property type="entry name" value="SKP1/BTB/POZ_sf"/>
</dbReference>
<proteinExistence type="predicted"/>
<dbReference type="EMBL" id="JARKIF010000115">
    <property type="protein sequence ID" value="KAJ7604127.1"/>
    <property type="molecule type" value="Genomic_DNA"/>
</dbReference>
<evidence type="ECO:0000313" key="3">
    <source>
        <dbReference type="Proteomes" id="UP001221142"/>
    </source>
</evidence>
<dbReference type="Gene3D" id="3.30.710.10">
    <property type="entry name" value="Potassium Channel Kv1.1, Chain A"/>
    <property type="match status" value="1"/>
</dbReference>
<dbReference type="CDD" id="cd18186">
    <property type="entry name" value="BTB_POZ_ZBTB_KLHL-like"/>
    <property type="match status" value="1"/>
</dbReference>
<evidence type="ECO:0000313" key="2">
    <source>
        <dbReference type="EMBL" id="KAJ7604127.1"/>
    </source>
</evidence>